<evidence type="ECO:0000313" key="2">
    <source>
        <dbReference type="EMBL" id="EUC40422.1"/>
    </source>
</evidence>
<dbReference type="EMBL" id="KI964167">
    <property type="protein sequence ID" value="EUC40422.1"/>
    <property type="molecule type" value="Genomic_DNA"/>
</dbReference>
<dbReference type="Proteomes" id="UP000054032">
    <property type="component" value="Unassembled WGS sequence"/>
</dbReference>
<protein>
    <submittedName>
        <fullName evidence="2">Uncharacterized protein</fullName>
    </submittedName>
</protein>
<dbReference type="HOGENOM" id="CLU_2596449_0_0_1"/>
<proteinExistence type="predicted"/>
<keyword evidence="3" id="KW-1185">Reference proteome</keyword>
<feature type="compositionally biased region" description="Basic and acidic residues" evidence="1">
    <location>
        <begin position="21"/>
        <end position="35"/>
    </location>
</feature>
<dbReference type="GeneID" id="19119323"/>
<reference evidence="2 3" key="1">
    <citation type="journal article" date="2013" name="PLoS Genet.">
        <title>Comparative genome structure, secondary metabolite, and effector coding capacity across Cochliobolus pathogens.</title>
        <authorList>
            <person name="Condon B.J."/>
            <person name="Leng Y."/>
            <person name="Wu D."/>
            <person name="Bushley K.E."/>
            <person name="Ohm R.A."/>
            <person name="Otillar R."/>
            <person name="Martin J."/>
            <person name="Schackwitz W."/>
            <person name="Grimwood J."/>
            <person name="MohdZainudin N."/>
            <person name="Xue C."/>
            <person name="Wang R."/>
            <person name="Manning V.A."/>
            <person name="Dhillon B."/>
            <person name="Tu Z.J."/>
            <person name="Steffenson B.J."/>
            <person name="Salamov A."/>
            <person name="Sun H."/>
            <person name="Lowry S."/>
            <person name="LaButti K."/>
            <person name="Han J."/>
            <person name="Copeland A."/>
            <person name="Lindquist E."/>
            <person name="Barry K."/>
            <person name="Schmutz J."/>
            <person name="Baker S.E."/>
            <person name="Ciuffetti L.M."/>
            <person name="Grigoriev I.V."/>
            <person name="Zhong S."/>
            <person name="Turgeon B.G."/>
        </authorList>
    </citation>
    <scope>NUCLEOTIDE SEQUENCE [LARGE SCALE GENOMIC DNA]</scope>
    <source>
        <strain evidence="2 3">ATCC 44560</strain>
    </source>
</reference>
<name>W6YMC8_COCMI</name>
<sequence length="80" mass="9449">TSFFSPAIFDNPPSPTSYRSDLGRRTEERRKEHQSPMHSKKKRRYVLEPLRSHTPTFPFYHPICRPPSAKNPVLFLVRLI</sequence>
<dbReference type="KEGG" id="bor:COCMIDRAFT_108861"/>
<feature type="region of interest" description="Disordered" evidence="1">
    <location>
        <begin position="1"/>
        <end position="47"/>
    </location>
</feature>
<organism evidence="2 3">
    <name type="scientific">Bipolaris oryzae ATCC 44560</name>
    <dbReference type="NCBI Taxonomy" id="930090"/>
    <lineage>
        <taxon>Eukaryota</taxon>
        <taxon>Fungi</taxon>
        <taxon>Dikarya</taxon>
        <taxon>Ascomycota</taxon>
        <taxon>Pezizomycotina</taxon>
        <taxon>Dothideomycetes</taxon>
        <taxon>Pleosporomycetidae</taxon>
        <taxon>Pleosporales</taxon>
        <taxon>Pleosporineae</taxon>
        <taxon>Pleosporaceae</taxon>
        <taxon>Bipolaris</taxon>
    </lineage>
</organism>
<accession>W6YMC8</accession>
<evidence type="ECO:0000313" key="3">
    <source>
        <dbReference type="Proteomes" id="UP000054032"/>
    </source>
</evidence>
<feature type="non-terminal residue" evidence="2">
    <location>
        <position position="1"/>
    </location>
</feature>
<gene>
    <name evidence="2" type="ORF">COCMIDRAFT_108861</name>
</gene>
<evidence type="ECO:0000256" key="1">
    <source>
        <dbReference type="SAM" id="MobiDB-lite"/>
    </source>
</evidence>
<dbReference type="RefSeq" id="XP_007693066.1">
    <property type="nucleotide sequence ID" value="XM_007694876.1"/>
</dbReference>
<dbReference type="AlphaFoldDB" id="W6YMC8"/>